<dbReference type="Proteomes" id="UP001152523">
    <property type="component" value="Unassembled WGS sequence"/>
</dbReference>
<dbReference type="AlphaFoldDB" id="A0AAV0E9Z1"/>
<reference evidence="1" key="1">
    <citation type="submission" date="2022-07" db="EMBL/GenBank/DDBJ databases">
        <authorList>
            <person name="Macas J."/>
            <person name="Novak P."/>
            <person name="Neumann P."/>
        </authorList>
    </citation>
    <scope>NUCLEOTIDE SEQUENCE</scope>
</reference>
<protein>
    <submittedName>
        <fullName evidence="1">Uncharacterized protein</fullName>
    </submittedName>
</protein>
<evidence type="ECO:0000313" key="2">
    <source>
        <dbReference type="Proteomes" id="UP001152523"/>
    </source>
</evidence>
<gene>
    <name evidence="1" type="ORF">CEPIT_LOCUS21547</name>
</gene>
<keyword evidence="2" id="KW-1185">Reference proteome</keyword>
<proteinExistence type="predicted"/>
<sequence length="124" mass="14889">MFYFYLGKRSMFTPIKTYFSCHLKKQVQHMNLVSMFHKQASHLIVDEITKLNSSRPQSWPTTIYYTIGCTRIEPSCFQLAKHYPWQGRLPLDVRYRHPFADKLTRYKNLSFVFFLSKKLSQLEL</sequence>
<dbReference type="EMBL" id="CAMAPF010000282">
    <property type="protein sequence ID" value="CAH9116619.1"/>
    <property type="molecule type" value="Genomic_DNA"/>
</dbReference>
<name>A0AAV0E9Z1_9ASTE</name>
<accession>A0AAV0E9Z1</accession>
<evidence type="ECO:0000313" key="1">
    <source>
        <dbReference type="EMBL" id="CAH9116619.1"/>
    </source>
</evidence>
<organism evidence="1 2">
    <name type="scientific">Cuscuta epithymum</name>
    <dbReference type="NCBI Taxonomy" id="186058"/>
    <lineage>
        <taxon>Eukaryota</taxon>
        <taxon>Viridiplantae</taxon>
        <taxon>Streptophyta</taxon>
        <taxon>Embryophyta</taxon>
        <taxon>Tracheophyta</taxon>
        <taxon>Spermatophyta</taxon>
        <taxon>Magnoliopsida</taxon>
        <taxon>eudicotyledons</taxon>
        <taxon>Gunneridae</taxon>
        <taxon>Pentapetalae</taxon>
        <taxon>asterids</taxon>
        <taxon>lamiids</taxon>
        <taxon>Solanales</taxon>
        <taxon>Convolvulaceae</taxon>
        <taxon>Cuscuteae</taxon>
        <taxon>Cuscuta</taxon>
        <taxon>Cuscuta subgen. Cuscuta</taxon>
    </lineage>
</organism>
<comment type="caution">
    <text evidence="1">The sequence shown here is derived from an EMBL/GenBank/DDBJ whole genome shotgun (WGS) entry which is preliminary data.</text>
</comment>